<keyword evidence="2" id="KW-1185">Reference proteome</keyword>
<organism evidence="1 2">
    <name type="scientific">Bacillus carboniphilus</name>
    <dbReference type="NCBI Taxonomy" id="86663"/>
    <lineage>
        <taxon>Bacteria</taxon>
        <taxon>Bacillati</taxon>
        <taxon>Bacillota</taxon>
        <taxon>Bacilli</taxon>
        <taxon>Bacillales</taxon>
        <taxon>Bacillaceae</taxon>
        <taxon>Bacillus</taxon>
    </lineage>
</organism>
<evidence type="ECO:0000313" key="2">
    <source>
        <dbReference type="Proteomes" id="UP001197974"/>
    </source>
</evidence>
<accession>A0ABY9JT04</accession>
<dbReference type="Proteomes" id="UP001197974">
    <property type="component" value="Chromosome"/>
</dbReference>
<evidence type="ECO:0000313" key="1">
    <source>
        <dbReference type="EMBL" id="WLR42521.1"/>
    </source>
</evidence>
<gene>
    <name evidence="1" type="ORF">LC087_17805</name>
</gene>
<dbReference type="RefSeq" id="WP_226542531.1">
    <property type="nucleotide sequence ID" value="NZ_CP129013.1"/>
</dbReference>
<dbReference type="EMBL" id="CP129013">
    <property type="protein sequence ID" value="WLR42521.1"/>
    <property type="molecule type" value="Genomic_DNA"/>
</dbReference>
<sequence length="64" mass="7498">MLLKTAHNIDDGMFIEYRYIVNSETGRARFYEPSLKKLLNDRLEANKRNEPIPFVPMGINNKVD</sequence>
<reference evidence="1 2" key="1">
    <citation type="submission" date="2023-06" db="EMBL/GenBank/DDBJ databases">
        <title>Five Gram-positive bacteria isolated from mangrove sediments in Shenzhen, Guangdong, China.</title>
        <authorList>
            <person name="Yu S."/>
            <person name="Zheng W."/>
            <person name="Huang Y."/>
        </authorList>
    </citation>
    <scope>NUCLEOTIDE SEQUENCE [LARGE SCALE GENOMIC DNA]</scope>
    <source>
        <strain evidence="1 2">SaN35-3</strain>
    </source>
</reference>
<name>A0ABY9JT04_9BACI</name>
<protein>
    <submittedName>
        <fullName evidence="1">Uncharacterized protein</fullName>
    </submittedName>
</protein>
<proteinExistence type="predicted"/>